<dbReference type="EMBL" id="JAHQIW010000518">
    <property type="protein sequence ID" value="KAJ1348553.1"/>
    <property type="molecule type" value="Genomic_DNA"/>
</dbReference>
<evidence type="ECO:0000313" key="3">
    <source>
        <dbReference type="Proteomes" id="UP001196413"/>
    </source>
</evidence>
<feature type="compositionally biased region" description="Polar residues" evidence="1">
    <location>
        <begin position="25"/>
        <end position="35"/>
    </location>
</feature>
<dbReference type="AlphaFoldDB" id="A0AAD5QE09"/>
<protein>
    <submittedName>
        <fullName evidence="2">Uncharacterized protein</fullName>
    </submittedName>
</protein>
<proteinExistence type="predicted"/>
<gene>
    <name evidence="2" type="ORF">KIN20_003884</name>
</gene>
<feature type="region of interest" description="Disordered" evidence="1">
    <location>
        <begin position="25"/>
        <end position="47"/>
    </location>
</feature>
<dbReference type="Proteomes" id="UP001196413">
    <property type="component" value="Unassembled WGS sequence"/>
</dbReference>
<name>A0AAD5QE09_PARTN</name>
<accession>A0AAD5QE09</accession>
<evidence type="ECO:0000256" key="1">
    <source>
        <dbReference type="SAM" id="MobiDB-lite"/>
    </source>
</evidence>
<comment type="caution">
    <text evidence="2">The sequence shown here is derived from an EMBL/GenBank/DDBJ whole genome shotgun (WGS) entry which is preliminary data.</text>
</comment>
<evidence type="ECO:0000313" key="2">
    <source>
        <dbReference type="EMBL" id="KAJ1348553.1"/>
    </source>
</evidence>
<reference evidence="2" key="1">
    <citation type="submission" date="2021-06" db="EMBL/GenBank/DDBJ databases">
        <title>Parelaphostrongylus tenuis whole genome reference sequence.</title>
        <authorList>
            <person name="Garwood T.J."/>
            <person name="Larsen P.A."/>
            <person name="Fountain-Jones N.M."/>
            <person name="Garbe J.R."/>
            <person name="Macchietto M.G."/>
            <person name="Kania S.A."/>
            <person name="Gerhold R.W."/>
            <person name="Richards J.E."/>
            <person name="Wolf T.M."/>
        </authorList>
    </citation>
    <scope>NUCLEOTIDE SEQUENCE</scope>
    <source>
        <strain evidence="2">MNPRO001-30</strain>
        <tissue evidence="2">Meninges</tissue>
    </source>
</reference>
<sequence>MSMVFSYGRYSLDKVQCGELARQRSGSAWNGIQRQDSQHKKRSEREKPRIFHKLHDLNVSEVELRFLLITVLIAIET</sequence>
<organism evidence="2 3">
    <name type="scientific">Parelaphostrongylus tenuis</name>
    <name type="common">Meningeal worm</name>
    <dbReference type="NCBI Taxonomy" id="148309"/>
    <lineage>
        <taxon>Eukaryota</taxon>
        <taxon>Metazoa</taxon>
        <taxon>Ecdysozoa</taxon>
        <taxon>Nematoda</taxon>
        <taxon>Chromadorea</taxon>
        <taxon>Rhabditida</taxon>
        <taxon>Rhabditina</taxon>
        <taxon>Rhabditomorpha</taxon>
        <taxon>Strongyloidea</taxon>
        <taxon>Metastrongylidae</taxon>
        <taxon>Parelaphostrongylus</taxon>
    </lineage>
</organism>
<keyword evidence="3" id="KW-1185">Reference proteome</keyword>